<dbReference type="CDD" id="cd08377">
    <property type="entry name" value="C2C_MCTP_PRT"/>
    <property type="match status" value="1"/>
</dbReference>
<sequence>NEASFDNEASSSHQNTMWKQFQAKAKPILSPKLSRNTDEKRERGSMWMFRKKKKHHVLDRVISSSQPDLFSAPVCLDSQESPHCGKADPSSVTSHSSRPLCYRQTTEETVQPDTQKVASGTGSPKHTMVQLMQSHHKSSSLGSACLEKLVSDTAAITSDSGRDKSDDDPKTLPNSGMYQLDITLNRGHNLAVRDRGGTSDPYVKFKLGGKEVFRSKTIYKNLNPVWDEGTNLLVDSLQEPLYVKVFDYDFGLQDDFMGSAYLYLESLEQHRPIPVTLALHDPHYSDVDLGTLDLTVTLRPKHSPIEDPHRDASQQQSLRLSELHRKAQLWRGIVSISLIEGRNLCPMDPNGLSDPYAKFRLGNQKYKSKTLPKTLCPQWREQFDLHLYEETGGILDISVWDKDTGRRDDFIGGCTLDLSTLAKEHTHRLELPLQESRGSVVLLVTLTATSHVSIAELSLTPLDNPQERKEIMRRYGMLHSLSNMKDVGIVQVKVLRAEGLMAADVTGKSDPFCVLELNNDRLRTHTVYKNLNPEWNKVFTFNVKDIHLVLEVTVFDEDRDRSADFLGKVAIPLLNHIHLYTTSLSQIQNGEQKSYVLKNKELTGPTKGLLYMESDVIYSTVKAGLRTIVPAEKKYIEEEPKLSKYLLRRNFNRVKRCIMVLINFGTFVNSCFEWQSPQRSISAFLVFVIVVWNFELYMIPGALLLLLTWNYFVTTSREPGDMEEEKDDKDSERKGFIEKLHALQDVCVSVQSSLDHVASFGERIKNTFNWTVPFLSWLAICALCVATVLLYLIPLRYLIIAWGVNKFTKKLRNPYMIDSNEVLDFLSRVPSDVQVTQYRELKINPGQSPIKRKKINPS</sequence>
<dbReference type="GO" id="GO:0005509">
    <property type="term" value="F:calcium ion binding"/>
    <property type="evidence" value="ECO:0007669"/>
    <property type="project" value="TreeGrafter"/>
</dbReference>
<evidence type="ECO:0000256" key="8">
    <source>
        <dbReference type="ARBA" id="ARBA00023136"/>
    </source>
</evidence>
<dbReference type="GeneTree" id="ENSGT00940000156031"/>
<keyword evidence="5" id="KW-0677">Repeat</keyword>
<evidence type="ECO:0000256" key="6">
    <source>
        <dbReference type="ARBA" id="ARBA00022837"/>
    </source>
</evidence>
<dbReference type="PRINTS" id="PR00360">
    <property type="entry name" value="C2DOMAIN"/>
</dbReference>
<organism evidence="12 13">
    <name type="scientific">Esox lucius</name>
    <name type="common">Northern pike</name>
    <dbReference type="NCBI Taxonomy" id="8010"/>
    <lineage>
        <taxon>Eukaryota</taxon>
        <taxon>Metazoa</taxon>
        <taxon>Chordata</taxon>
        <taxon>Craniata</taxon>
        <taxon>Vertebrata</taxon>
        <taxon>Euteleostomi</taxon>
        <taxon>Actinopterygii</taxon>
        <taxon>Neopterygii</taxon>
        <taxon>Teleostei</taxon>
        <taxon>Protacanthopterygii</taxon>
        <taxon>Esociformes</taxon>
        <taxon>Esocidae</taxon>
        <taxon>Esox</taxon>
    </lineage>
</organism>
<feature type="compositionally biased region" description="Basic and acidic residues" evidence="9">
    <location>
        <begin position="35"/>
        <end position="44"/>
    </location>
</feature>
<keyword evidence="4" id="KW-0479">Metal-binding</keyword>
<dbReference type="PANTHER" id="PTHR45911">
    <property type="entry name" value="C2 DOMAIN-CONTAINING PROTEIN"/>
    <property type="match status" value="1"/>
</dbReference>
<evidence type="ECO:0000256" key="4">
    <source>
        <dbReference type="ARBA" id="ARBA00022723"/>
    </source>
</evidence>
<accession>A0A6Q2ZEB1</accession>
<comment type="similarity">
    <text evidence="2">Belongs to the MCTP family.</text>
</comment>
<feature type="compositionally biased region" description="Basic and acidic residues" evidence="9">
    <location>
        <begin position="160"/>
        <end position="170"/>
    </location>
</feature>
<feature type="domain" description="C2" evidence="11">
    <location>
        <begin position="465"/>
        <end position="586"/>
    </location>
</feature>
<dbReference type="GO" id="GO:0046928">
    <property type="term" value="P:regulation of neurotransmitter secretion"/>
    <property type="evidence" value="ECO:0007669"/>
    <property type="project" value="TreeGrafter"/>
</dbReference>
<dbReference type="GO" id="GO:0030672">
    <property type="term" value="C:synaptic vesicle membrane"/>
    <property type="evidence" value="ECO:0007669"/>
    <property type="project" value="TreeGrafter"/>
</dbReference>
<protein>
    <recommendedName>
        <fullName evidence="11">C2 domain-containing protein</fullName>
    </recommendedName>
</protein>
<dbReference type="FunFam" id="2.60.40.150:FF:000019">
    <property type="entry name" value="Multiple C2 and transmembrane domain-containing protein 2 isoform 1"/>
    <property type="match status" value="1"/>
</dbReference>
<feature type="region of interest" description="Disordered" evidence="9">
    <location>
        <begin position="156"/>
        <end position="177"/>
    </location>
</feature>
<reference evidence="12" key="4">
    <citation type="submission" date="2025-09" db="UniProtKB">
        <authorList>
            <consortium name="Ensembl"/>
        </authorList>
    </citation>
    <scope>IDENTIFICATION</scope>
</reference>
<evidence type="ECO:0000256" key="5">
    <source>
        <dbReference type="ARBA" id="ARBA00022737"/>
    </source>
</evidence>
<feature type="transmembrane region" description="Helical" evidence="10">
    <location>
        <begin position="684"/>
        <end position="712"/>
    </location>
</feature>
<evidence type="ECO:0000259" key="11">
    <source>
        <dbReference type="PROSITE" id="PS50004"/>
    </source>
</evidence>
<keyword evidence="6" id="KW-0106">Calcium</keyword>
<evidence type="ECO:0000256" key="1">
    <source>
        <dbReference type="ARBA" id="ARBA00004141"/>
    </source>
</evidence>
<keyword evidence="3 10" id="KW-0812">Transmembrane</keyword>
<evidence type="ECO:0000256" key="10">
    <source>
        <dbReference type="SAM" id="Phobius"/>
    </source>
</evidence>
<keyword evidence="8 10" id="KW-0472">Membrane</keyword>
<dbReference type="FunFam" id="2.60.40.150:FF:000050">
    <property type="entry name" value="Multiple C2 and transmembrane domain containing 1"/>
    <property type="match status" value="1"/>
</dbReference>
<evidence type="ECO:0000313" key="12">
    <source>
        <dbReference type="Ensembl" id="ENSELUP00000076203.2"/>
    </source>
</evidence>
<dbReference type="PROSITE" id="PS50004">
    <property type="entry name" value="C2"/>
    <property type="match status" value="3"/>
</dbReference>
<dbReference type="Proteomes" id="UP000265140">
    <property type="component" value="Chromosome 14"/>
</dbReference>
<dbReference type="Ensembl" id="ENSELUT00000056545.2">
    <property type="protein sequence ID" value="ENSELUP00000076203.2"/>
    <property type="gene ID" value="ENSELUG00000005234.3"/>
</dbReference>
<reference evidence="12" key="3">
    <citation type="submission" date="2025-08" db="UniProtKB">
        <authorList>
            <consortium name="Ensembl"/>
        </authorList>
    </citation>
    <scope>IDENTIFICATION</scope>
</reference>
<evidence type="ECO:0000256" key="7">
    <source>
        <dbReference type="ARBA" id="ARBA00022989"/>
    </source>
</evidence>
<dbReference type="SMART" id="SM00239">
    <property type="entry name" value="C2"/>
    <property type="match status" value="3"/>
</dbReference>
<dbReference type="SUPFAM" id="SSF49562">
    <property type="entry name" value="C2 domain (Calcium/lipid-binding domain, CaLB)"/>
    <property type="match status" value="3"/>
</dbReference>
<comment type="subcellular location">
    <subcellularLocation>
        <location evidence="1">Membrane</location>
        <topology evidence="1">Multi-pass membrane protein</topology>
    </subcellularLocation>
</comment>
<dbReference type="InterPro" id="IPR000008">
    <property type="entry name" value="C2_dom"/>
</dbReference>
<evidence type="ECO:0000256" key="3">
    <source>
        <dbReference type="ARBA" id="ARBA00022692"/>
    </source>
</evidence>
<dbReference type="CDD" id="cd04042">
    <property type="entry name" value="C2A_MCTP_PRT"/>
    <property type="match status" value="1"/>
</dbReference>
<keyword evidence="13" id="KW-1185">Reference proteome</keyword>
<evidence type="ECO:0000313" key="13">
    <source>
        <dbReference type="Proteomes" id="UP000265140"/>
    </source>
</evidence>
<feature type="compositionally biased region" description="Polar residues" evidence="9">
    <location>
        <begin position="1"/>
        <end position="19"/>
    </location>
</feature>
<dbReference type="PANTHER" id="PTHR45911:SF3">
    <property type="entry name" value="DYSFERLIN-RELATED"/>
    <property type="match status" value="1"/>
</dbReference>
<reference evidence="12" key="2">
    <citation type="submission" date="2020-02" db="EMBL/GenBank/DDBJ databases">
        <title>Esox lucius (northern pike) genome, fEsoLuc1, primary haplotype.</title>
        <authorList>
            <person name="Myers G."/>
            <person name="Karagic N."/>
            <person name="Meyer A."/>
            <person name="Pippel M."/>
            <person name="Reichard M."/>
            <person name="Winkler S."/>
            <person name="Tracey A."/>
            <person name="Sims Y."/>
            <person name="Howe K."/>
            <person name="Rhie A."/>
            <person name="Formenti G."/>
            <person name="Durbin R."/>
            <person name="Fedrigo O."/>
            <person name="Jarvis E.D."/>
        </authorList>
    </citation>
    <scope>NUCLEOTIDE SEQUENCE [LARGE SCALE GENOMIC DNA]</scope>
</reference>
<feature type="domain" description="C2" evidence="11">
    <location>
        <begin position="314"/>
        <end position="431"/>
    </location>
</feature>
<dbReference type="CDD" id="cd08376">
    <property type="entry name" value="C2B_MCTP_PRT"/>
    <property type="match status" value="1"/>
</dbReference>
<reference evidence="13" key="1">
    <citation type="journal article" date="2014" name="PLoS ONE">
        <title>The genome and linkage map of the northern pike (Esox lucius): conserved synteny revealed between the salmonid sister group and the Neoteleostei.</title>
        <authorList>
            <person name="Rondeau E.B."/>
            <person name="Minkley D.R."/>
            <person name="Leong J.S."/>
            <person name="Messmer A.M."/>
            <person name="Jantzen J.R."/>
            <person name="von Schalburg K.R."/>
            <person name="Lemon C."/>
            <person name="Bird N.H."/>
            <person name="Koop B.F."/>
        </authorList>
    </citation>
    <scope>NUCLEOTIDE SEQUENCE</scope>
</reference>
<feature type="transmembrane region" description="Helical" evidence="10">
    <location>
        <begin position="774"/>
        <end position="799"/>
    </location>
</feature>
<feature type="region of interest" description="Disordered" evidence="9">
    <location>
        <begin position="1"/>
        <end position="45"/>
    </location>
</feature>
<dbReference type="Gene3D" id="2.60.40.150">
    <property type="entry name" value="C2 domain"/>
    <property type="match status" value="3"/>
</dbReference>
<evidence type="ECO:0000256" key="2">
    <source>
        <dbReference type="ARBA" id="ARBA00007923"/>
    </source>
</evidence>
<evidence type="ECO:0000256" key="9">
    <source>
        <dbReference type="SAM" id="MobiDB-lite"/>
    </source>
</evidence>
<keyword evidence="7 10" id="KW-1133">Transmembrane helix</keyword>
<name>A0A6Q2ZEB1_ESOLU</name>
<proteinExistence type="inferred from homology"/>
<dbReference type="Bgee" id="ENSELUG00000005234">
    <property type="expression patterns" value="Expressed in head kidney and 12 other cell types or tissues"/>
</dbReference>
<feature type="region of interest" description="Disordered" evidence="9">
    <location>
        <begin position="105"/>
        <end position="124"/>
    </location>
</feature>
<dbReference type="Pfam" id="PF00168">
    <property type="entry name" value="C2"/>
    <property type="match status" value="3"/>
</dbReference>
<dbReference type="InterPro" id="IPR035892">
    <property type="entry name" value="C2_domain_sf"/>
</dbReference>
<dbReference type="AlphaFoldDB" id="A0A6Q2ZEB1"/>
<feature type="domain" description="C2" evidence="11">
    <location>
        <begin position="161"/>
        <end position="277"/>
    </location>
</feature>
<dbReference type="FunFam" id="2.60.40.150:FF:000287">
    <property type="entry name" value="Multiple C2 domains, transmembrane 1b"/>
    <property type="match status" value="1"/>
</dbReference>